<evidence type="ECO:0000313" key="2">
    <source>
        <dbReference type="EMBL" id="KAL3784355.1"/>
    </source>
</evidence>
<organism evidence="2 3">
    <name type="scientific">Cyclotella cryptica</name>
    <dbReference type="NCBI Taxonomy" id="29204"/>
    <lineage>
        <taxon>Eukaryota</taxon>
        <taxon>Sar</taxon>
        <taxon>Stramenopiles</taxon>
        <taxon>Ochrophyta</taxon>
        <taxon>Bacillariophyta</taxon>
        <taxon>Coscinodiscophyceae</taxon>
        <taxon>Thalassiosirophycidae</taxon>
        <taxon>Stephanodiscales</taxon>
        <taxon>Stephanodiscaceae</taxon>
        <taxon>Cyclotella</taxon>
    </lineage>
</organism>
<accession>A0ABD3P8F2</accession>
<dbReference type="EMBL" id="JABMIG020000238">
    <property type="protein sequence ID" value="KAL3784355.1"/>
    <property type="molecule type" value="Genomic_DNA"/>
</dbReference>
<dbReference type="AlphaFoldDB" id="A0ABD3P8F2"/>
<dbReference type="Proteomes" id="UP001516023">
    <property type="component" value="Unassembled WGS sequence"/>
</dbReference>
<feature type="signal peptide" evidence="1">
    <location>
        <begin position="1"/>
        <end position="18"/>
    </location>
</feature>
<keyword evidence="3" id="KW-1185">Reference proteome</keyword>
<reference evidence="2 3" key="1">
    <citation type="journal article" date="2020" name="G3 (Bethesda)">
        <title>Improved Reference Genome for Cyclotella cryptica CCMP332, a Model for Cell Wall Morphogenesis, Salinity Adaptation, and Lipid Production in Diatoms (Bacillariophyta).</title>
        <authorList>
            <person name="Roberts W.R."/>
            <person name="Downey K.M."/>
            <person name="Ruck E.C."/>
            <person name="Traller J.C."/>
            <person name="Alverson A.J."/>
        </authorList>
    </citation>
    <scope>NUCLEOTIDE SEQUENCE [LARGE SCALE GENOMIC DNA]</scope>
    <source>
        <strain evidence="2 3">CCMP332</strain>
    </source>
</reference>
<evidence type="ECO:0000313" key="3">
    <source>
        <dbReference type="Proteomes" id="UP001516023"/>
    </source>
</evidence>
<keyword evidence="1" id="KW-0732">Signal</keyword>
<sequence length="337" mass="38127">MFRATLQITVCLVGLLFFQQIKNPSFLTNCRCKEEVAESAIQHEDIVKFITHNELDALTKELLGPDEFGSGCPNGCGCPQTRVDCPRHYNISTVERSAKALLDNKAIRYYEAKLEMAHISAAQACLEKGKSSTTGGWCLRSYRRGNEIELPDGRKISIPQHHVPASKNIVSVLLNFFRDEHVTSVSDYGAGVGQYGVEFKTKMPELIYHGYDGAGDVEPYTLGLLKWFDLTQVLNNPVTDWVLSLEVGEHIPSKYEGMFVRNLHRHNCRGIILSWAILGQNGNMHINNHSNDYLTAVFGELGYERDNVLETSLRNATDNYFWFEQSVMVFRRNEPIC</sequence>
<gene>
    <name evidence="2" type="ORF">HJC23_004118</name>
</gene>
<evidence type="ECO:0000256" key="1">
    <source>
        <dbReference type="SAM" id="SignalP"/>
    </source>
</evidence>
<evidence type="ECO:0008006" key="4">
    <source>
        <dbReference type="Google" id="ProtNLM"/>
    </source>
</evidence>
<protein>
    <recommendedName>
        <fullName evidence="4">Methyltransferase type 11 domain-containing protein</fullName>
    </recommendedName>
</protein>
<feature type="chain" id="PRO_5044753474" description="Methyltransferase type 11 domain-containing protein" evidence="1">
    <location>
        <begin position="19"/>
        <end position="337"/>
    </location>
</feature>
<proteinExistence type="predicted"/>
<name>A0ABD3P8F2_9STRA</name>
<comment type="caution">
    <text evidence="2">The sequence shown here is derived from an EMBL/GenBank/DDBJ whole genome shotgun (WGS) entry which is preliminary data.</text>
</comment>